<dbReference type="GO" id="GO:0006629">
    <property type="term" value="P:lipid metabolic process"/>
    <property type="evidence" value="ECO:0007669"/>
    <property type="project" value="InterPro"/>
</dbReference>
<accession>E5XKU8</accession>
<dbReference type="EMBL" id="ACZI02000003">
    <property type="protein sequence ID" value="EFV15033.1"/>
    <property type="molecule type" value="Genomic_DNA"/>
</dbReference>
<dbReference type="InterPro" id="IPR005804">
    <property type="entry name" value="FA_desaturase_dom"/>
</dbReference>
<feature type="transmembrane region" description="Helical" evidence="1">
    <location>
        <begin position="98"/>
        <end position="115"/>
    </location>
</feature>
<evidence type="ECO:0000256" key="1">
    <source>
        <dbReference type="SAM" id="Phobius"/>
    </source>
</evidence>
<reference evidence="3 4" key="1">
    <citation type="journal article" date="2011" name="Stand. Genomic Sci.">
        <title>High quality draft genome sequence of Segniliparus rugosus CDC 945(T)= (ATCC BAA-974(T)).</title>
        <authorList>
            <person name="Earl A.M."/>
            <person name="Desjardins C.A."/>
            <person name="Fitzgerald M.G."/>
            <person name="Arachchi H.M."/>
            <person name="Zeng Q."/>
            <person name="Mehta T."/>
            <person name="Griggs A."/>
            <person name="Birren B.W."/>
            <person name="Toney N.C."/>
            <person name="Carr J."/>
            <person name="Posey J."/>
            <person name="Butler W.R."/>
        </authorList>
    </citation>
    <scope>NUCLEOTIDE SEQUENCE [LARGE SCALE GENOMIC DNA]</scope>
    <source>
        <strain evidence="4">ATCC BAA-974 / DSM 45345 / CCUG 50838 / CIP 108380 / JCM 13579 / CDC 945</strain>
    </source>
</reference>
<dbReference type="HOGENOM" id="CLU_780549_0_0_11"/>
<evidence type="ECO:0000259" key="2">
    <source>
        <dbReference type="Pfam" id="PF00487"/>
    </source>
</evidence>
<dbReference type="eggNOG" id="COG3239">
    <property type="taxonomic scope" value="Bacteria"/>
</dbReference>
<evidence type="ECO:0000313" key="3">
    <source>
        <dbReference type="EMBL" id="EFV15033.1"/>
    </source>
</evidence>
<name>E5XKU8_SEGRC</name>
<keyword evidence="1" id="KW-0812">Transmembrane</keyword>
<feature type="transmembrane region" description="Helical" evidence="1">
    <location>
        <begin position="217"/>
        <end position="237"/>
    </location>
</feature>
<feature type="transmembrane region" description="Helical" evidence="1">
    <location>
        <begin position="243"/>
        <end position="260"/>
    </location>
</feature>
<organism evidence="3 4">
    <name type="scientific">Segniliparus rugosus (strain ATCC BAA-974 / DSM 45345 / CCUG 50838 / CIP 108380 / JCM 13579 / CDC 945)</name>
    <dbReference type="NCBI Taxonomy" id="679197"/>
    <lineage>
        <taxon>Bacteria</taxon>
        <taxon>Bacillati</taxon>
        <taxon>Actinomycetota</taxon>
        <taxon>Actinomycetes</taxon>
        <taxon>Mycobacteriales</taxon>
        <taxon>Segniliparaceae</taxon>
        <taxon>Segniliparus</taxon>
    </lineage>
</organism>
<comment type="caution">
    <text evidence="3">The sequence shown here is derived from an EMBL/GenBank/DDBJ whole genome shotgun (WGS) entry which is preliminary data.</text>
</comment>
<gene>
    <name evidence="3" type="ORF">HMPREF9336_00117</name>
</gene>
<evidence type="ECO:0000313" key="4">
    <source>
        <dbReference type="Proteomes" id="UP000004816"/>
    </source>
</evidence>
<dbReference type="RefSeq" id="WP_007466804.1">
    <property type="nucleotide sequence ID" value="NZ_KI391954.1"/>
</dbReference>
<feature type="domain" description="Fatty acid desaturase" evidence="2">
    <location>
        <begin position="69"/>
        <end position="330"/>
    </location>
</feature>
<feature type="transmembrane region" description="Helical" evidence="1">
    <location>
        <begin position="148"/>
        <end position="179"/>
    </location>
</feature>
<keyword evidence="1" id="KW-1133">Transmembrane helix</keyword>
<dbReference type="Proteomes" id="UP000004816">
    <property type="component" value="Unassembled WGS sequence"/>
</dbReference>
<keyword evidence="1" id="KW-0472">Membrane</keyword>
<dbReference type="OrthoDB" id="9792534at2"/>
<protein>
    <recommendedName>
        <fullName evidence="2">Fatty acid desaturase domain-containing protein</fullName>
    </recommendedName>
</protein>
<dbReference type="STRING" id="679197.HMPREF9336_00117"/>
<feature type="transmembrane region" description="Helical" evidence="1">
    <location>
        <begin position="65"/>
        <end position="86"/>
    </location>
</feature>
<dbReference type="Pfam" id="PF00487">
    <property type="entry name" value="FA_desaturase"/>
    <property type="match status" value="1"/>
</dbReference>
<proteinExistence type="predicted"/>
<sequence length="363" mass="40547">MTSPAPANPDEELRGSKAALGISMAEARELVADLAPRRAWIYWTDLVVSLTIGYGAFFLCPADRLASPLGIGCVLVAGFALYRAVLFVHEIVHAGDELRWFSVFWHAVCGIPMFVPKFFYDLHQDHHAARTYATAQDGEYVPYARWPWWRLCLLPLTALVAGPLFVLRFLVLAPLGWLVPPLRRWLLERASALVIDAEFQRELPGGKAPRSWLAQEALCFGYTLALAALFVAGAYPAARLLEAHLVIAVFVFVNWVRVLAAHRYESDERPMTFPEQVLDSIDHPGFPLLGELWAPLGLRLHAMHHLFPALAYHRLPEARRRLASAVASDGGYWATEDPSLFASLKRLLTKPRDTAQPAQKEPA</sequence>
<feature type="transmembrane region" description="Helical" evidence="1">
    <location>
        <begin position="40"/>
        <end position="59"/>
    </location>
</feature>
<dbReference type="AlphaFoldDB" id="E5XKU8"/>
<keyword evidence="4" id="KW-1185">Reference proteome</keyword>